<keyword evidence="1" id="KW-0472">Membrane</keyword>
<dbReference type="InterPro" id="IPR006860">
    <property type="entry name" value="FecR"/>
</dbReference>
<feature type="domain" description="FecR protein" evidence="2">
    <location>
        <begin position="135"/>
        <end position="231"/>
    </location>
</feature>
<dbReference type="Gene3D" id="3.55.50.30">
    <property type="match status" value="1"/>
</dbReference>
<evidence type="ECO:0000256" key="1">
    <source>
        <dbReference type="SAM" id="Phobius"/>
    </source>
</evidence>
<dbReference type="InterPro" id="IPR012373">
    <property type="entry name" value="Ferrdict_sens_TM"/>
</dbReference>
<dbReference type="PANTHER" id="PTHR30273">
    <property type="entry name" value="PERIPLASMIC SIGNAL SENSOR AND SIGMA FACTOR ACTIVATOR FECR-RELATED"/>
    <property type="match status" value="1"/>
</dbReference>
<proteinExistence type="predicted"/>
<sequence>MSKHNDQIAELLTDDSFVRWINGDANTLEQRKWNRWLEEDPANIAVVRQAKKLNELLWFEEEQPNTQKELKRLESALIEERTLPSEGINRGGMGMALWTKVAAAIVLLITVVGVIRYAHWGPKEPEATEQPIMATTQTGYGEVKRVTFFDGSKIILNANSKLTYPKTHQGGDMQVELQGEAYFNIAHKSGQEQRLFSVLTAEGKVAVLGTKFNVNTHSEGTEVVLEEGKVKVQKTNPKDRANKPYIMSPGELAMLFSNKSNIKIQNVDSELYTSWKNFELKFKNTPLHRIADRIEEIYGVEVEFSNKSLREIEFSGSAPNKNFEVLLEGLRTLLKIPVTYEGNTIIFGS</sequence>
<dbReference type="Pfam" id="PF04773">
    <property type="entry name" value="FecR"/>
    <property type="match status" value="1"/>
</dbReference>
<keyword evidence="1" id="KW-1133">Transmembrane helix</keyword>
<dbReference type="Proteomes" id="UP001207918">
    <property type="component" value="Unassembled WGS sequence"/>
</dbReference>
<dbReference type="RefSeq" id="WP_265765350.1">
    <property type="nucleotide sequence ID" value="NZ_JAGGJA010000004.1"/>
</dbReference>
<keyword evidence="5" id="KW-1185">Reference proteome</keyword>
<organism evidence="4 5">
    <name type="scientific">Fodinibius salsisoli</name>
    <dbReference type="NCBI Taxonomy" id="2820877"/>
    <lineage>
        <taxon>Bacteria</taxon>
        <taxon>Pseudomonadati</taxon>
        <taxon>Balneolota</taxon>
        <taxon>Balneolia</taxon>
        <taxon>Balneolales</taxon>
        <taxon>Balneolaceae</taxon>
        <taxon>Fodinibius</taxon>
    </lineage>
</organism>
<dbReference type="PANTHER" id="PTHR30273:SF2">
    <property type="entry name" value="PROTEIN FECR"/>
    <property type="match status" value="1"/>
</dbReference>
<evidence type="ECO:0000259" key="3">
    <source>
        <dbReference type="Pfam" id="PF16344"/>
    </source>
</evidence>
<dbReference type="EMBL" id="JAGGJA010000004">
    <property type="protein sequence ID" value="MCW9706624.1"/>
    <property type="molecule type" value="Genomic_DNA"/>
</dbReference>
<feature type="domain" description="Protein FecR C-terminal" evidence="3">
    <location>
        <begin position="280"/>
        <end position="346"/>
    </location>
</feature>
<dbReference type="Gene3D" id="2.60.120.1440">
    <property type="match status" value="1"/>
</dbReference>
<dbReference type="Pfam" id="PF16344">
    <property type="entry name" value="FecR_C"/>
    <property type="match status" value="1"/>
</dbReference>
<name>A0ABT3PKZ8_9BACT</name>
<gene>
    <name evidence="4" type="ORF">J6I44_07140</name>
</gene>
<dbReference type="PIRSF" id="PIRSF018266">
    <property type="entry name" value="FecR"/>
    <property type="match status" value="1"/>
</dbReference>
<accession>A0ABT3PKZ8</accession>
<evidence type="ECO:0000259" key="2">
    <source>
        <dbReference type="Pfam" id="PF04773"/>
    </source>
</evidence>
<dbReference type="InterPro" id="IPR032508">
    <property type="entry name" value="FecR_C"/>
</dbReference>
<protein>
    <submittedName>
        <fullName evidence="4">FecR domain-containing protein</fullName>
    </submittedName>
</protein>
<reference evidence="4 5" key="1">
    <citation type="submission" date="2021-03" db="EMBL/GenBank/DDBJ databases">
        <title>Aliifodinibius sp. nov., a new bacterium isolated from saline soil.</title>
        <authorList>
            <person name="Galisteo C."/>
            <person name="De La Haba R."/>
            <person name="Sanchez-Porro C."/>
            <person name="Ventosa A."/>
        </authorList>
    </citation>
    <scope>NUCLEOTIDE SEQUENCE [LARGE SCALE GENOMIC DNA]</scope>
    <source>
        <strain evidence="4 5">1BSP15-2V2</strain>
    </source>
</reference>
<evidence type="ECO:0000313" key="4">
    <source>
        <dbReference type="EMBL" id="MCW9706624.1"/>
    </source>
</evidence>
<evidence type="ECO:0000313" key="5">
    <source>
        <dbReference type="Proteomes" id="UP001207918"/>
    </source>
</evidence>
<keyword evidence="1" id="KW-0812">Transmembrane</keyword>
<comment type="caution">
    <text evidence="4">The sequence shown here is derived from an EMBL/GenBank/DDBJ whole genome shotgun (WGS) entry which is preliminary data.</text>
</comment>
<feature type="transmembrane region" description="Helical" evidence="1">
    <location>
        <begin position="97"/>
        <end position="118"/>
    </location>
</feature>